<evidence type="ECO:0000313" key="3">
    <source>
        <dbReference type="Proteomes" id="UP000295678"/>
    </source>
</evidence>
<sequence>MERPKAIPTVRIDDDRVKATEWAFTPGAETGWHRHEHDYVVVPLTDGQLLLELPGGDTARAELRQGIPYARRVGVEHNVINAGDEELRFLEVEIVG</sequence>
<comment type="caution">
    <text evidence="2">The sequence shown here is derived from an EMBL/GenBank/DDBJ whole genome shotgun (WGS) entry which is preliminary data.</text>
</comment>
<dbReference type="OrthoDB" id="9800684at2"/>
<dbReference type="RefSeq" id="WP_132806727.1">
    <property type="nucleotide sequence ID" value="NZ_SMAK01000006.1"/>
</dbReference>
<evidence type="ECO:0000259" key="1">
    <source>
        <dbReference type="Pfam" id="PF07883"/>
    </source>
</evidence>
<dbReference type="CDD" id="cd06982">
    <property type="entry name" value="cupin_BauB-like"/>
    <property type="match status" value="1"/>
</dbReference>
<dbReference type="InterPro" id="IPR014710">
    <property type="entry name" value="RmlC-like_jellyroll"/>
</dbReference>
<feature type="domain" description="Cupin type-2" evidence="1">
    <location>
        <begin position="22"/>
        <end position="92"/>
    </location>
</feature>
<dbReference type="Proteomes" id="UP000295678">
    <property type="component" value="Unassembled WGS sequence"/>
</dbReference>
<dbReference type="EMBL" id="SMAK01000006">
    <property type="protein sequence ID" value="TCT09895.1"/>
    <property type="molecule type" value="Genomic_DNA"/>
</dbReference>
<name>A0A4R3MEB8_9HYPH</name>
<dbReference type="SUPFAM" id="SSF51182">
    <property type="entry name" value="RmlC-like cupins"/>
    <property type="match status" value="1"/>
</dbReference>
<keyword evidence="3" id="KW-1185">Reference proteome</keyword>
<evidence type="ECO:0000313" key="2">
    <source>
        <dbReference type="EMBL" id="TCT09895.1"/>
    </source>
</evidence>
<dbReference type="InterPro" id="IPR011051">
    <property type="entry name" value="RmlC_Cupin_sf"/>
</dbReference>
<dbReference type="Pfam" id="PF07883">
    <property type="entry name" value="Cupin_2"/>
    <property type="match status" value="1"/>
</dbReference>
<reference evidence="2 3" key="1">
    <citation type="submission" date="2019-03" db="EMBL/GenBank/DDBJ databases">
        <title>Genomic Encyclopedia of Type Strains, Phase IV (KMG-IV): sequencing the most valuable type-strain genomes for metagenomic binning, comparative biology and taxonomic classification.</title>
        <authorList>
            <person name="Goeker M."/>
        </authorList>
    </citation>
    <scope>NUCLEOTIDE SEQUENCE [LARGE SCALE GENOMIC DNA]</scope>
    <source>
        <strain evidence="2 3">DSM 19345</strain>
    </source>
</reference>
<dbReference type="Gene3D" id="2.60.120.10">
    <property type="entry name" value="Jelly Rolls"/>
    <property type="match status" value="1"/>
</dbReference>
<accession>A0A4R3MEB8</accession>
<protein>
    <submittedName>
        <fullName evidence="2">Cupin domain</fullName>
    </submittedName>
</protein>
<proteinExistence type="predicted"/>
<dbReference type="AlphaFoldDB" id="A0A4R3MEB8"/>
<gene>
    <name evidence="2" type="ORF">EDC22_10689</name>
</gene>
<dbReference type="InterPro" id="IPR013096">
    <property type="entry name" value="Cupin_2"/>
</dbReference>
<organism evidence="2 3">
    <name type="scientific">Tepidamorphus gemmatus</name>
    <dbReference type="NCBI Taxonomy" id="747076"/>
    <lineage>
        <taxon>Bacteria</taxon>
        <taxon>Pseudomonadati</taxon>
        <taxon>Pseudomonadota</taxon>
        <taxon>Alphaproteobacteria</taxon>
        <taxon>Hyphomicrobiales</taxon>
        <taxon>Tepidamorphaceae</taxon>
        <taxon>Tepidamorphus</taxon>
    </lineage>
</organism>